<dbReference type="EMBL" id="OV651818">
    <property type="protein sequence ID" value="CAH1111711.1"/>
    <property type="molecule type" value="Genomic_DNA"/>
</dbReference>
<dbReference type="AlphaFoldDB" id="A0A9P0GI69"/>
<evidence type="ECO:0000313" key="1">
    <source>
        <dbReference type="EMBL" id="CAH1111711.1"/>
    </source>
</evidence>
<dbReference type="Proteomes" id="UP001153636">
    <property type="component" value="Chromosome 6"/>
</dbReference>
<accession>A0A9P0GI69</accession>
<gene>
    <name evidence="1" type="ORF">PSYICH_LOCUS12836</name>
</gene>
<proteinExistence type="predicted"/>
<sequence length="138" mass="16196">MEFLPRLKKKIRKKEVVQPEEYVNFIEENFTAWNIADPQTVTVCDWRKESRKYLKPPGSWHFQFNPSKRFFMKKTKNGISLKGEVNYKSECGIPRTVNKKGSGTPNSIKPSIVTVGKQINDKKLKKYRWTTKEALQND</sequence>
<keyword evidence="2" id="KW-1185">Reference proteome</keyword>
<organism evidence="1 2">
    <name type="scientific">Psylliodes chrysocephalus</name>
    <dbReference type="NCBI Taxonomy" id="3402493"/>
    <lineage>
        <taxon>Eukaryota</taxon>
        <taxon>Metazoa</taxon>
        <taxon>Ecdysozoa</taxon>
        <taxon>Arthropoda</taxon>
        <taxon>Hexapoda</taxon>
        <taxon>Insecta</taxon>
        <taxon>Pterygota</taxon>
        <taxon>Neoptera</taxon>
        <taxon>Endopterygota</taxon>
        <taxon>Coleoptera</taxon>
        <taxon>Polyphaga</taxon>
        <taxon>Cucujiformia</taxon>
        <taxon>Chrysomeloidea</taxon>
        <taxon>Chrysomelidae</taxon>
        <taxon>Galerucinae</taxon>
        <taxon>Alticini</taxon>
        <taxon>Psylliodes</taxon>
    </lineage>
</organism>
<dbReference type="OrthoDB" id="6779177at2759"/>
<protein>
    <submittedName>
        <fullName evidence="1">Uncharacterized protein</fullName>
    </submittedName>
</protein>
<evidence type="ECO:0000313" key="2">
    <source>
        <dbReference type="Proteomes" id="UP001153636"/>
    </source>
</evidence>
<name>A0A9P0GI69_9CUCU</name>
<reference evidence="1" key="1">
    <citation type="submission" date="2022-01" db="EMBL/GenBank/DDBJ databases">
        <authorList>
            <person name="King R."/>
        </authorList>
    </citation>
    <scope>NUCLEOTIDE SEQUENCE</scope>
</reference>